<dbReference type="EMBL" id="JADMLG010000015">
    <property type="protein sequence ID" value="MBH0780371.1"/>
    <property type="molecule type" value="Genomic_DNA"/>
</dbReference>
<comment type="caution">
    <text evidence="1">The sequence shown here is derived from an EMBL/GenBank/DDBJ whole genome shotgun (WGS) entry which is preliminary data.</text>
</comment>
<reference evidence="1" key="1">
    <citation type="submission" date="2020-11" db="EMBL/GenBank/DDBJ databases">
        <title>Nocardia NEAU-351.nov., a novel actinomycete isolated from the cow dung.</title>
        <authorList>
            <person name="Zhang X."/>
        </authorList>
    </citation>
    <scope>NUCLEOTIDE SEQUENCE</scope>
    <source>
        <strain evidence="1">NEAU-351</strain>
    </source>
</reference>
<dbReference type="Proteomes" id="UP000655751">
    <property type="component" value="Unassembled WGS sequence"/>
</dbReference>
<evidence type="ECO:0000313" key="2">
    <source>
        <dbReference type="Proteomes" id="UP000655751"/>
    </source>
</evidence>
<proteinExistence type="predicted"/>
<organism evidence="1 2">
    <name type="scientific">Nocardia bovistercoris</name>
    <dbReference type="NCBI Taxonomy" id="2785916"/>
    <lineage>
        <taxon>Bacteria</taxon>
        <taxon>Bacillati</taxon>
        <taxon>Actinomycetota</taxon>
        <taxon>Actinomycetes</taxon>
        <taxon>Mycobacteriales</taxon>
        <taxon>Nocardiaceae</taxon>
        <taxon>Nocardia</taxon>
    </lineage>
</organism>
<name>A0A931IFJ3_9NOCA</name>
<sequence>MSHPVPEIEQATTYTAVIVGEPVVILLPRMRATLIAESGALVSADAWTAAVTRHGAVPMLDLGFAADPVPGWSIVLDRAMTAARITGPAGLGEIYTGALEAAPDWRHRVAQRHRDGGGLVVITGRADRMDPEAAQEMMEQERAVWIRTRLVLGD</sequence>
<gene>
    <name evidence="1" type="ORF">IT779_29275</name>
</gene>
<dbReference type="AlphaFoldDB" id="A0A931IFJ3"/>
<accession>A0A931IFJ3</accession>
<evidence type="ECO:0000313" key="1">
    <source>
        <dbReference type="EMBL" id="MBH0780371.1"/>
    </source>
</evidence>
<protein>
    <submittedName>
        <fullName evidence="1">Uncharacterized protein</fullName>
    </submittedName>
</protein>
<keyword evidence="2" id="KW-1185">Reference proteome</keyword>
<dbReference type="RefSeq" id="WP_196152684.1">
    <property type="nucleotide sequence ID" value="NZ_JADMLG010000015.1"/>
</dbReference>